<dbReference type="EMBL" id="BPLR01018455">
    <property type="protein sequence ID" value="GIY99735.1"/>
    <property type="molecule type" value="Genomic_DNA"/>
</dbReference>
<gene>
    <name evidence="2" type="ORF">CEXT_260381</name>
</gene>
<dbReference type="AlphaFoldDB" id="A0AAV4Y179"/>
<accession>A0AAV4Y179</accession>
<proteinExistence type="predicted"/>
<comment type="caution">
    <text evidence="2">The sequence shown here is derived from an EMBL/GenBank/DDBJ whole genome shotgun (WGS) entry which is preliminary data.</text>
</comment>
<reference evidence="2 3" key="1">
    <citation type="submission" date="2021-06" db="EMBL/GenBank/DDBJ databases">
        <title>Caerostris extrusa draft genome.</title>
        <authorList>
            <person name="Kono N."/>
            <person name="Arakawa K."/>
        </authorList>
    </citation>
    <scope>NUCLEOTIDE SEQUENCE [LARGE SCALE GENOMIC DNA]</scope>
</reference>
<feature type="region of interest" description="Disordered" evidence="1">
    <location>
        <begin position="70"/>
        <end position="113"/>
    </location>
</feature>
<evidence type="ECO:0000313" key="3">
    <source>
        <dbReference type="Proteomes" id="UP001054945"/>
    </source>
</evidence>
<evidence type="ECO:0000256" key="1">
    <source>
        <dbReference type="SAM" id="MobiDB-lite"/>
    </source>
</evidence>
<evidence type="ECO:0000313" key="2">
    <source>
        <dbReference type="EMBL" id="GIY99735.1"/>
    </source>
</evidence>
<sequence length="113" mass="12696">MLSVKVETLPSSKCVTDVKNTQFWRLLKTKEKGDVHYHAFASVQNYFLWEGGPYALKLCNPSLLIMAKGRCSNDPNDHGQKSIPYKSPLKKTSVPPPHFYSTWNAPGGAKEDQ</sequence>
<dbReference type="Proteomes" id="UP001054945">
    <property type="component" value="Unassembled WGS sequence"/>
</dbReference>
<organism evidence="2 3">
    <name type="scientific">Caerostris extrusa</name>
    <name type="common">Bark spider</name>
    <name type="synonym">Caerostris bankana</name>
    <dbReference type="NCBI Taxonomy" id="172846"/>
    <lineage>
        <taxon>Eukaryota</taxon>
        <taxon>Metazoa</taxon>
        <taxon>Ecdysozoa</taxon>
        <taxon>Arthropoda</taxon>
        <taxon>Chelicerata</taxon>
        <taxon>Arachnida</taxon>
        <taxon>Araneae</taxon>
        <taxon>Araneomorphae</taxon>
        <taxon>Entelegynae</taxon>
        <taxon>Araneoidea</taxon>
        <taxon>Araneidae</taxon>
        <taxon>Caerostris</taxon>
    </lineage>
</organism>
<name>A0AAV4Y179_CAEEX</name>
<protein>
    <submittedName>
        <fullName evidence="2">Uncharacterized protein</fullName>
    </submittedName>
</protein>
<keyword evidence="3" id="KW-1185">Reference proteome</keyword>